<proteinExistence type="predicted"/>
<evidence type="ECO:0000313" key="4">
    <source>
        <dbReference type="EMBL" id="MCD7453092.1"/>
    </source>
</evidence>
<keyword evidence="2 3" id="KW-0472">Membrane</keyword>
<keyword evidence="3" id="KW-1133">Transmembrane helix</keyword>
<comment type="subcellular location">
    <subcellularLocation>
        <location evidence="1">Membrane</location>
    </subcellularLocation>
</comment>
<evidence type="ECO:0000313" key="5">
    <source>
        <dbReference type="Proteomes" id="UP000823775"/>
    </source>
</evidence>
<dbReference type="PANTHER" id="PTHR31234">
    <property type="entry name" value="LATE EMBRYOGENESIS ABUNDANT (LEA) HYDROXYPROLINE-RICH GLYCOPROTEIN FAMILY"/>
    <property type="match status" value="1"/>
</dbReference>
<evidence type="ECO:0000256" key="2">
    <source>
        <dbReference type="ARBA" id="ARBA00023136"/>
    </source>
</evidence>
<feature type="transmembrane region" description="Helical" evidence="3">
    <location>
        <begin position="94"/>
        <end position="117"/>
    </location>
</feature>
<comment type="caution">
    <text evidence="4">The sequence shown here is derived from an EMBL/GenBank/DDBJ whole genome shotgun (WGS) entry which is preliminary data.</text>
</comment>
<accession>A0ABS8S2C9</accession>
<evidence type="ECO:0008006" key="6">
    <source>
        <dbReference type="Google" id="ProtNLM"/>
    </source>
</evidence>
<sequence>MAKQEEKPALGYPRSEHFYPTDPQYYQTEPQFYQTNAQLHQMPHSAYAQPCGGYPNNASMYQQQSYQYYEYNYPARPLPYVSPDIDRGFSFGRVMLCLMFFLVLFAMIMSMFTYMIFMTMKPTFSLESFVVPMFDLSGDGGPGTTLKANWETKLSVRNMNHRSSVFINHAEMTLVYRYIGLDTSSVDSVEIPKESTVQILDVFSFPNSKNSYNFESVVNEMAKDRVRGQIMFDLKLEVQVMVKSNVFQKAEKMRLFCERITLHFQNGSSNIPTWDGSKRECVPGF</sequence>
<keyword evidence="3" id="KW-0812">Transmembrane</keyword>
<evidence type="ECO:0000256" key="1">
    <source>
        <dbReference type="ARBA" id="ARBA00004370"/>
    </source>
</evidence>
<keyword evidence="5" id="KW-1185">Reference proteome</keyword>
<organism evidence="4 5">
    <name type="scientific">Datura stramonium</name>
    <name type="common">Jimsonweed</name>
    <name type="synonym">Common thornapple</name>
    <dbReference type="NCBI Taxonomy" id="4076"/>
    <lineage>
        <taxon>Eukaryota</taxon>
        <taxon>Viridiplantae</taxon>
        <taxon>Streptophyta</taxon>
        <taxon>Embryophyta</taxon>
        <taxon>Tracheophyta</taxon>
        <taxon>Spermatophyta</taxon>
        <taxon>Magnoliopsida</taxon>
        <taxon>eudicotyledons</taxon>
        <taxon>Gunneridae</taxon>
        <taxon>Pentapetalae</taxon>
        <taxon>asterids</taxon>
        <taxon>lamiids</taxon>
        <taxon>Solanales</taxon>
        <taxon>Solanaceae</taxon>
        <taxon>Solanoideae</taxon>
        <taxon>Datureae</taxon>
        <taxon>Datura</taxon>
    </lineage>
</organism>
<protein>
    <recommendedName>
        <fullName evidence="6">Late embryogenesis abundant protein LEA-2 subgroup domain-containing protein</fullName>
    </recommendedName>
</protein>
<dbReference type="Proteomes" id="UP000823775">
    <property type="component" value="Unassembled WGS sequence"/>
</dbReference>
<name>A0ABS8S2C9_DATST</name>
<gene>
    <name evidence="4" type="ORF">HAX54_019670</name>
</gene>
<dbReference type="PANTHER" id="PTHR31234:SF2">
    <property type="entry name" value="OS05G0199100 PROTEIN"/>
    <property type="match status" value="1"/>
</dbReference>
<dbReference type="EMBL" id="JACEIK010000239">
    <property type="protein sequence ID" value="MCD7453092.1"/>
    <property type="molecule type" value="Genomic_DNA"/>
</dbReference>
<dbReference type="InterPro" id="IPR044839">
    <property type="entry name" value="NDR1-like"/>
</dbReference>
<evidence type="ECO:0000256" key="3">
    <source>
        <dbReference type="SAM" id="Phobius"/>
    </source>
</evidence>
<reference evidence="4 5" key="1">
    <citation type="journal article" date="2021" name="BMC Genomics">
        <title>Datura genome reveals duplications of psychoactive alkaloid biosynthetic genes and high mutation rate following tissue culture.</title>
        <authorList>
            <person name="Rajewski A."/>
            <person name="Carter-House D."/>
            <person name="Stajich J."/>
            <person name="Litt A."/>
        </authorList>
    </citation>
    <scope>NUCLEOTIDE SEQUENCE [LARGE SCALE GENOMIC DNA]</scope>
    <source>
        <strain evidence="4">AR-01</strain>
    </source>
</reference>